<evidence type="ECO:0000256" key="1">
    <source>
        <dbReference type="SAM" id="Phobius"/>
    </source>
</evidence>
<evidence type="ECO:0000313" key="2">
    <source>
        <dbReference type="EMBL" id="RCX00047.1"/>
    </source>
</evidence>
<comment type="caution">
    <text evidence="2">The sequence shown here is derived from an EMBL/GenBank/DDBJ whole genome shotgun (WGS) entry which is preliminary data.</text>
</comment>
<feature type="transmembrane region" description="Helical" evidence="1">
    <location>
        <begin position="18"/>
        <end position="36"/>
    </location>
</feature>
<dbReference type="Proteomes" id="UP000253517">
    <property type="component" value="Unassembled WGS sequence"/>
</dbReference>
<evidence type="ECO:0000313" key="3">
    <source>
        <dbReference type="Proteomes" id="UP000253517"/>
    </source>
</evidence>
<reference evidence="2 3" key="1">
    <citation type="submission" date="2018-07" db="EMBL/GenBank/DDBJ databases">
        <title>Genomic Encyclopedia of Type Strains, Phase IV (KMG-IV): sequencing the most valuable type-strain genomes for metagenomic binning, comparative biology and taxonomic classification.</title>
        <authorList>
            <person name="Goeker M."/>
        </authorList>
    </citation>
    <scope>NUCLEOTIDE SEQUENCE [LARGE SCALE GENOMIC DNA]</scope>
    <source>
        <strain evidence="2 3">DSM 21410</strain>
    </source>
</reference>
<organism evidence="2 3">
    <name type="scientific">Schleiferia thermophila</name>
    <dbReference type="NCBI Taxonomy" id="884107"/>
    <lineage>
        <taxon>Bacteria</taxon>
        <taxon>Pseudomonadati</taxon>
        <taxon>Bacteroidota</taxon>
        <taxon>Flavobacteriia</taxon>
        <taxon>Flavobacteriales</taxon>
        <taxon>Schleiferiaceae</taxon>
        <taxon>Schleiferia</taxon>
    </lineage>
</organism>
<keyword evidence="1" id="KW-0812">Transmembrane</keyword>
<dbReference type="EMBL" id="QPJS01000023">
    <property type="protein sequence ID" value="RCX00047.1"/>
    <property type="molecule type" value="Genomic_DNA"/>
</dbReference>
<gene>
    <name evidence="2" type="ORF">DES35_1232</name>
</gene>
<keyword evidence="3" id="KW-1185">Reference proteome</keyword>
<protein>
    <submittedName>
        <fullName evidence="2">Uncharacterized protein</fullName>
    </submittedName>
</protein>
<keyword evidence="1" id="KW-1133">Transmembrane helix</keyword>
<sequence length="161" mass="18997">MAESNKPVASWTKILRKLMKIAGLFILLIILFLIWFDQSRSFYCMSNDKCITVWKRLGNKCYIIPGKYYGILKPSDYVKTTNDNALTIIFDDLSGYDFVIFNDYGKELEVNLSKERIKYFKNFERDIFIDEFYVNERIKDNLPYLQIDIKEGLVVINGVKQ</sequence>
<dbReference type="AlphaFoldDB" id="A0A368ZW17"/>
<name>A0A368ZW17_9FLAO</name>
<accession>A0A368ZW17</accession>
<proteinExistence type="predicted"/>
<keyword evidence="1" id="KW-0472">Membrane</keyword>